<evidence type="ECO:0000313" key="2">
    <source>
        <dbReference type="EMBL" id="KAF2730046.1"/>
    </source>
</evidence>
<protein>
    <submittedName>
        <fullName evidence="2">Uncharacterized protein</fullName>
    </submittedName>
</protein>
<accession>A0A9P4QSD4</accession>
<dbReference type="EMBL" id="ML996227">
    <property type="protein sequence ID" value="KAF2730046.1"/>
    <property type="molecule type" value="Genomic_DNA"/>
</dbReference>
<organism evidence="2 3">
    <name type="scientific">Polyplosphaeria fusca</name>
    <dbReference type="NCBI Taxonomy" id="682080"/>
    <lineage>
        <taxon>Eukaryota</taxon>
        <taxon>Fungi</taxon>
        <taxon>Dikarya</taxon>
        <taxon>Ascomycota</taxon>
        <taxon>Pezizomycotina</taxon>
        <taxon>Dothideomycetes</taxon>
        <taxon>Pleosporomycetidae</taxon>
        <taxon>Pleosporales</taxon>
        <taxon>Tetraplosphaeriaceae</taxon>
        <taxon>Polyplosphaeria</taxon>
    </lineage>
</organism>
<proteinExistence type="predicted"/>
<evidence type="ECO:0000313" key="3">
    <source>
        <dbReference type="Proteomes" id="UP000799444"/>
    </source>
</evidence>
<dbReference type="Proteomes" id="UP000799444">
    <property type="component" value="Unassembled WGS sequence"/>
</dbReference>
<comment type="caution">
    <text evidence="2">The sequence shown here is derived from an EMBL/GenBank/DDBJ whole genome shotgun (WGS) entry which is preliminary data.</text>
</comment>
<sequence>MMLHWQRCRHDTFIQFPVAVPSQRYLELDTSTRASVKVSPMDKRRQPKQKAFGRSNASGGAELKKLSLLFDDEFCRYPCSERFCLISSCTGSTGHVASWGGANPNDEGQWRQTKLAFAKRPDTGSCAGTESGCLTTPSPLQLPAQLVVRGASVAYEGLIIASPGA</sequence>
<gene>
    <name evidence="2" type="ORF">EJ04DRAFT_54748</name>
</gene>
<evidence type="ECO:0000256" key="1">
    <source>
        <dbReference type="SAM" id="MobiDB-lite"/>
    </source>
</evidence>
<keyword evidence="3" id="KW-1185">Reference proteome</keyword>
<name>A0A9P4QSD4_9PLEO</name>
<reference evidence="2" key="1">
    <citation type="journal article" date="2020" name="Stud. Mycol.">
        <title>101 Dothideomycetes genomes: a test case for predicting lifestyles and emergence of pathogens.</title>
        <authorList>
            <person name="Haridas S."/>
            <person name="Albert R."/>
            <person name="Binder M."/>
            <person name="Bloem J."/>
            <person name="Labutti K."/>
            <person name="Salamov A."/>
            <person name="Andreopoulos B."/>
            <person name="Baker S."/>
            <person name="Barry K."/>
            <person name="Bills G."/>
            <person name="Bluhm B."/>
            <person name="Cannon C."/>
            <person name="Castanera R."/>
            <person name="Culley D."/>
            <person name="Daum C."/>
            <person name="Ezra D."/>
            <person name="Gonzalez J."/>
            <person name="Henrissat B."/>
            <person name="Kuo A."/>
            <person name="Liang C."/>
            <person name="Lipzen A."/>
            <person name="Lutzoni F."/>
            <person name="Magnuson J."/>
            <person name="Mondo S."/>
            <person name="Nolan M."/>
            <person name="Ohm R."/>
            <person name="Pangilinan J."/>
            <person name="Park H.-J."/>
            <person name="Ramirez L."/>
            <person name="Alfaro M."/>
            <person name="Sun H."/>
            <person name="Tritt A."/>
            <person name="Yoshinaga Y."/>
            <person name="Zwiers L.-H."/>
            <person name="Turgeon B."/>
            <person name="Goodwin S."/>
            <person name="Spatafora J."/>
            <person name="Crous P."/>
            <person name="Grigoriev I."/>
        </authorList>
    </citation>
    <scope>NUCLEOTIDE SEQUENCE</scope>
    <source>
        <strain evidence="2">CBS 125425</strain>
    </source>
</reference>
<feature type="region of interest" description="Disordered" evidence="1">
    <location>
        <begin position="37"/>
        <end position="56"/>
    </location>
</feature>
<dbReference type="AlphaFoldDB" id="A0A9P4QSD4"/>